<dbReference type="PANTHER" id="PTHR24567">
    <property type="entry name" value="CRP FAMILY TRANSCRIPTIONAL REGULATORY PROTEIN"/>
    <property type="match status" value="1"/>
</dbReference>
<dbReference type="OrthoDB" id="9127033at2"/>
<evidence type="ECO:0000256" key="2">
    <source>
        <dbReference type="ARBA" id="ARBA00023125"/>
    </source>
</evidence>
<dbReference type="InterPro" id="IPR036390">
    <property type="entry name" value="WH_DNA-bd_sf"/>
</dbReference>
<evidence type="ECO:0000313" key="7">
    <source>
        <dbReference type="Proteomes" id="UP000183038"/>
    </source>
</evidence>
<proteinExistence type="predicted"/>
<accession>A0A1H4KWG7</accession>
<evidence type="ECO:0000313" key="6">
    <source>
        <dbReference type="EMBL" id="SEB62262.1"/>
    </source>
</evidence>
<evidence type="ECO:0000259" key="4">
    <source>
        <dbReference type="PROSITE" id="PS50042"/>
    </source>
</evidence>
<dbReference type="CDD" id="cd00038">
    <property type="entry name" value="CAP_ED"/>
    <property type="match status" value="1"/>
</dbReference>
<name>A0A1H4KWG7_9FLAO</name>
<dbReference type="InterPro" id="IPR036388">
    <property type="entry name" value="WH-like_DNA-bd_sf"/>
</dbReference>
<dbReference type="PRINTS" id="PR00034">
    <property type="entry name" value="HTHCRP"/>
</dbReference>
<dbReference type="PANTHER" id="PTHR24567:SF28">
    <property type="entry name" value="LISTERIOLYSIN REGULATORY PROTEIN"/>
    <property type="match status" value="1"/>
</dbReference>
<dbReference type="SUPFAM" id="SSF51206">
    <property type="entry name" value="cAMP-binding domain-like"/>
    <property type="match status" value="1"/>
</dbReference>
<dbReference type="SMART" id="SM00100">
    <property type="entry name" value="cNMP"/>
    <property type="match status" value="1"/>
</dbReference>
<feature type="domain" description="HTH crp-type" evidence="5">
    <location>
        <begin position="167"/>
        <end position="237"/>
    </location>
</feature>
<dbReference type="AlphaFoldDB" id="A0A1H4KWG7"/>
<dbReference type="InterPro" id="IPR050397">
    <property type="entry name" value="Env_Response_Regulators"/>
</dbReference>
<organism evidence="6 7">
    <name type="scientific">Maribacter dokdonensis</name>
    <dbReference type="NCBI Taxonomy" id="320912"/>
    <lineage>
        <taxon>Bacteria</taxon>
        <taxon>Pseudomonadati</taxon>
        <taxon>Bacteroidota</taxon>
        <taxon>Flavobacteriia</taxon>
        <taxon>Flavobacteriales</taxon>
        <taxon>Flavobacteriaceae</taxon>
        <taxon>Maribacter</taxon>
    </lineage>
</organism>
<dbReference type="Pfam" id="PF13545">
    <property type="entry name" value="HTH_Crp_2"/>
    <property type="match status" value="1"/>
</dbReference>
<dbReference type="InterPro" id="IPR000595">
    <property type="entry name" value="cNMP-bd_dom"/>
</dbReference>
<reference evidence="6 7" key="1">
    <citation type="submission" date="2016-10" db="EMBL/GenBank/DDBJ databases">
        <authorList>
            <person name="de Groot N.N."/>
        </authorList>
    </citation>
    <scope>NUCLEOTIDE SEQUENCE [LARGE SCALE GENOMIC DNA]</scope>
    <source>
        <strain evidence="6 7">MAR_2009_71</strain>
    </source>
</reference>
<evidence type="ECO:0000256" key="3">
    <source>
        <dbReference type="ARBA" id="ARBA00023163"/>
    </source>
</evidence>
<dbReference type="PROSITE" id="PS50042">
    <property type="entry name" value="CNMP_BINDING_3"/>
    <property type="match status" value="1"/>
</dbReference>
<evidence type="ECO:0000259" key="5">
    <source>
        <dbReference type="PROSITE" id="PS51063"/>
    </source>
</evidence>
<protein>
    <submittedName>
        <fullName evidence="6">cAMP-binding domain of CRP or a regulatory subunit of cAMP-dependent protein kinases</fullName>
    </submittedName>
</protein>
<keyword evidence="6" id="KW-0418">Kinase</keyword>
<dbReference type="PROSITE" id="PS51063">
    <property type="entry name" value="HTH_CRP_2"/>
    <property type="match status" value="1"/>
</dbReference>
<dbReference type="EMBL" id="FNTB01000001">
    <property type="protein sequence ID" value="SEB62262.1"/>
    <property type="molecule type" value="Genomic_DNA"/>
</dbReference>
<dbReference type="GO" id="GO:0003677">
    <property type="term" value="F:DNA binding"/>
    <property type="evidence" value="ECO:0007669"/>
    <property type="project" value="UniProtKB-KW"/>
</dbReference>
<sequence length="252" mass="28388">MRAGANHISTRISDRSELLDSACGLCSNENCLIQKNIHTSSIGKLVKARKEIKCKKGQQFIMEGASVTGLFFLLSGKVKVLRTGLHGKEQIVRFASPGEIIGHRGFGTEETYPISAIALVDCTLCYFSKELLQETLRETPGLTYDFMLFYANELNRSEIRVKSLSQMTVRERVIDTLLYINRKFGQVNGYSSLLLSRREYADYAGTTEEQVIRMFSILKKEGLLITKGKRIGIADIALLKKEISEHNFYLDS</sequence>
<feature type="domain" description="Cyclic nucleotide-binding" evidence="4">
    <location>
        <begin position="33"/>
        <end position="136"/>
    </location>
</feature>
<gene>
    <name evidence="6" type="ORF">SAMN05192540_1088</name>
</gene>
<dbReference type="Gene3D" id="2.60.120.10">
    <property type="entry name" value="Jelly Rolls"/>
    <property type="match status" value="1"/>
</dbReference>
<keyword evidence="2" id="KW-0238">DNA-binding</keyword>
<keyword evidence="1" id="KW-0805">Transcription regulation</keyword>
<evidence type="ECO:0000256" key="1">
    <source>
        <dbReference type="ARBA" id="ARBA00023015"/>
    </source>
</evidence>
<keyword evidence="3" id="KW-0804">Transcription</keyword>
<dbReference type="InterPro" id="IPR012318">
    <property type="entry name" value="HTH_CRP"/>
</dbReference>
<dbReference type="InterPro" id="IPR018490">
    <property type="entry name" value="cNMP-bd_dom_sf"/>
</dbReference>
<dbReference type="RefSeq" id="WP_058104635.1">
    <property type="nucleotide sequence ID" value="NZ_FNTB01000001.1"/>
</dbReference>
<keyword evidence="6" id="KW-0808">Transferase</keyword>
<dbReference type="Pfam" id="PF00027">
    <property type="entry name" value="cNMP_binding"/>
    <property type="match status" value="1"/>
</dbReference>
<dbReference type="GO" id="GO:0016301">
    <property type="term" value="F:kinase activity"/>
    <property type="evidence" value="ECO:0007669"/>
    <property type="project" value="UniProtKB-KW"/>
</dbReference>
<dbReference type="GO" id="GO:0003700">
    <property type="term" value="F:DNA-binding transcription factor activity"/>
    <property type="evidence" value="ECO:0007669"/>
    <property type="project" value="TreeGrafter"/>
</dbReference>
<dbReference type="GO" id="GO:0005829">
    <property type="term" value="C:cytosol"/>
    <property type="evidence" value="ECO:0007669"/>
    <property type="project" value="TreeGrafter"/>
</dbReference>
<dbReference type="Proteomes" id="UP000183038">
    <property type="component" value="Unassembled WGS sequence"/>
</dbReference>
<dbReference type="InterPro" id="IPR014710">
    <property type="entry name" value="RmlC-like_jellyroll"/>
</dbReference>
<dbReference type="Gene3D" id="1.10.10.10">
    <property type="entry name" value="Winged helix-like DNA-binding domain superfamily/Winged helix DNA-binding domain"/>
    <property type="match status" value="1"/>
</dbReference>
<dbReference type="SUPFAM" id="SSF46785">
    <property type="entry name" value="Winged helix' DNA-binding domain"/>
    <property type="match status" value="1"/>
</dbReference>